<evidence type="ECO:0008006" key="3">
    <source>
        <dbReference type="Google" id="ProtNLM"/>
    </source>
</evidence>
<keyword evidence="2" id="KW-1185">Reference proteome</keyword>
<dbReference type="InterPro" id="IPR052579">
    <property type="entry name" value="Zinc_finger_SWIM"/>
</dbReference>
<gene>
    <name evidence="1" type="ORF">P3T76_009932</name>
</gene>
<dbReference type="Proteomes" id="UP001259832">
    <property type="component" value="Unassembled WGS sequence"/>
</dbReference>
<name>A0AAD9GEP8_9STRA</name>
<comment type="caution">
    <text evidence="1">The sequence shown here is derived from an EMBL/GenBank/DDBJ whole genome shotgun (WGS) entry which is preliminary data.</text>
</comment>
<dbReference type="EMBL" id="JASMQC010000020">
    <property type="protein sequence ID" value="KAK1937154.1"/>
    <property type="molecule type" value="Genomic_DNA"/>
</dbReference>
<reference evidence="1" key="1">
    <citation type="submission" date="2023-08" db="EMBL/GenBank/DDBJ databases">
        <title>Reference Genome Resource for the Citrus Pathogen Phytophthora citrophthora.</title>
        <authorList>
            <person name="Moller H."/>
            <person name="Coetzee B."/>
            <person name="Rose L.J."/>
            <person name="Van Niekerk J.M."/>
        </authorList>
    </citation>
    <scope>NUCLEOTIDE SEQUENCE</scope>
    <source>
        <strain evidence="1">STE-U-9442</strain>
    </source>
</reference>
<evidence type="ECO:0000313" key="1">
    <source>
        <dbReference type="EMBL" id="KAK1937154.1"/>
    </source>
</evidence>
<protein>
    <recommendedName>
        <fullName evidence="3">FAR1 domain-containing protein</fullName>
    </recommendedName>
</protein>
<accession>A0AAD9GEP8</accession>
<organism evidence="1 2">
    <name type="scientific">Phytophthora citrophthora</name>
    <dbReference type="NCBI Taxonomy" id="4793"/>
    <lineage>
        <taxon>Eukaryota</taxon>
        <taxon>Sar</taxon>
        <taxon>Stramenopiles</taxon>
        <taxon>Oomycota</taxon>
        <taxon>Peronosporomycetes</taxon>
        <taxon>Peronosporales</taxon>
        <taxon>Peronosporaceae</taxon>
        <taxon>Phytophthora</taxon>
    </lineage>
</organism>
<dbReference type="PANTHER" id="PTHR31569">
    <property type="entry name" value="SWIM-TYPE DOMAIN-CONTAINING PROTEIN"/>
    <property type="match status" value="1"/>
</dbReference>
<dbReference type="AlphaFoldDB" id="A0AAD9GEP8"/>
<proteinExistence type="predicted"/>
<sequence>MISRASNDHLSLELLPVLEPPEMWAPPPERVEFVSWEELEHYLGEYSAATYQSFRVRTNNKVAARNKKIEYSGSKQPLVPEAWGYYGKTFDCTHAGKYKSRGQGKRKRQEYRMLECDVQLAQLGAVGFCCSQLELSWFELGFLTIHRACEGRFEKKRRSILQFIQDNSTCTPTTQDIHNLVRKLKQQTHTASTSGKRLKQWMSGVHVLLAFQIFCGSEPLGVLNKRLYNTCAIGIYVCA</sequence>
<dbReference type="PANTHER" id="PTHR31569:SF4">
    <property type="entry name" value="SWIM-TYPE DOMAIN-CONTAINING PROTEIN"/>
    <property type="match status" value="1"/>
</dbReference>
<evidence type="ECO:0000313" key="2">
    <source>
        <dbReference type="Proteomes" id="UP001259832"/>
    </source>
</evidence>